<accession>A0AC35TFQ1</accession>
<reference evidence="2" key="1">
    <citation type="submission" date="2016-11" db="UniProtKB">
        <authorList>
            <consortium name="WormBaseParasite"/>
        </authorList>
    </citation>
    <scope>IDENTIFICATION</scope>
    <source>
        <strain evidence="2">KR3021</strain>
    </source>
</reference>
<dbReference type="WBParaSite" id="RSKR_0000007200.1">
    <property type="protein sequence ID" value="RSKR_0000007200.1"/>
    <property type="gene ID" value="RSKR_0000007200"/>
</dbReference>
<organism evidence="1 2">
    <name type="scientific">Rhabditophanes sp. KR3021</name>
    <dbReference type="NCBI Taxonomy" id="114890"/>
    <lineage>
        <taxon>Eukaryota</taxon>
        <taxon>Metazoa</taxon>
        <taxon>Ecdysozoa</taxon>
        <taxon>Nematoda</taxon>
        <taxon>Chromadorea</taxon>
        <taxon>Rhabditida</taxon>
        <taxon>Tylenchina</taxon>
        <taxon>Panagrolaimomorpha</taxon>
        <taxon>Strongyloidoidea</taxon>
        <taxon>Alloionematidae</taxon>
        <taxon>Rhabditophanes</taxon>
    </lineage>
</organism>
<proteinExistence type="predicted"/>
<evidence type="ECO:0000313" key="2">
    <source>
        <dbReference type="WBParaSite" id="RSKR_0000007200.1"/>
    </source>
</evidence>
<evidence type="ECO:0000313" key="1">
    <source>
        <dbReference type="Proteomes" id="UP000095286"/>
    </source>
</evidence>
<sequence length="433" mass="47992">MQFFGTIFSLLAFAALSFGRTETNNSNIKVLLIAGSSGWGNYRHQADISHAYQVLRKRNIPAGNIVTMMYDDIATNPQNPFQGKIFNHPSLKDDVYGGVQIDYKGNDITEKNFLCAMSGDKECVKGVGTGRVLESGHDDDVFVYYADHGGDSILGLPTGEVIHRQKLIATLKHMHANNRYKKLVLYIEACESGSMSVGLPNDINIFVATASNAEESSWATYCDNKSGLPCLGDEFSVNWIEDSCAHTCKDYTIDQQVSTVKKETKKSHVSEFGCMDIGSQRISDFEGESKKEGEIERTPVFDTADYISVESTDAEMYYATKQMKIATSMKERFMHLTSVVNLNNQKKINSQVVEGVLANLHLTKGDVQNLMPPMYSNESDTCHSLVMSKIGECCDGLGNNAYLMRSSKTFYAICTTQIGTSQIMKAIEMVCKH</sequence>
<dbReference type="Proteomes" id="UP000095286">
    <property type="component" value="Unplaced"/>
</dbReference>
<name>A0AC35TFQ1_9BILA</name>
<protein>
    <submittedName>
        <fullName evidence="2">Legumain</fullName>
    </submittedName>
</protein>